<organism evidence="3 4">
    <name type="scientific">Paenibacillus bovis</name>
    <dbReference type="NCBI Taxonomy" id="1616788"/>
    <lineage>
        <taxon>Bacteria</taxon>
        <taxon>Bacillati</taxon>
        <taxon>Bacillota</taxon>
        <taxon>Bacilli</taxon>
        <taxon>Bacillales</taxon>
        <taxon>Paenibacillaceae</taxon>
        <taxon>Paenibacillus</taxon>
    </lineage>
</organism>
<dbReference type="PANTHER" id="PTHR43308">
    <property type="entry name" value="OUTER MEMBRANE PROTEIN ALPHA-RELATED"/>
    <property type="match status" value="1"/>
</dbReference>
<dbReference type="PROSITE" id="PS51272">
    <property type="entry name" value="SLH"/>
    <property type="match status" value="3"/>
</dbReference>
<protein>
    <recommendedName>
        <fullName evidence="2">SLH domain-containing protein</fullName>
    </recommendedName>
</protein>
<dbReference type="InterPro" id="IPR013378">
    <property type="entry name" value="InlB-like_B-rpt"/>
</dbReference>
<reference evidence="4" key="1">
    <citation type="submission" date="2015-10" db="EMBL/GenBank/DDBJ databases">
        <title>Genome of Paenibacillus bovis sp. nov.</title>
        <authorList>
            <person name="Wu Z."/>
            <person name="Gao C."/>
            <person name="Liu Z."/>
            <person name="Zheng H."/>
        </authorList>
    </citation>
    <scope>NUCLEOTIDE SEQUENCE [LARGE SCALE GENOMIC DNA]</scope>
    <source>
        <strain evidence="4">BD3526</strain>
    </source>
</reference>
<dbReference type="Gene3D" id="3.90.1340.10">
    <property type="entry name" value="Phage tail collar domain"/>
    <property type="match status" value="3"/>
</dbReference>
<sequence length="1142" mass="122309">MSKHKLGMLGRIWMVMVLLVGSIGVLNQPALIRQVSAGGMEPYLGEIQLFPYQLAPKGWVFAAGQQLSIQSNTALFALLGTNFGGDGKTKFALPDLRANTPGGMGYYIAVQGIFPSRDDRIEGAGNAMLSEIRLFPYTFSPSGWLAANGQILNIADYSALYSKLGTNFGGDGVTTFRLPTLADPKENVHYLISTDPANYNQVTDTEYLGGIISFALPVSVTRLMEASGASLPINQNQALYSLLGNRFGGNNVSTFNVPNLNANQTTLKYYMTNSGIFPSFEATTPMAHDDQYTVNKNGVLIVMGTGVLVNDVNASTANLVASPAHGALDFHTDGSFQYTPAESYTGTDFFTYEAVNGSGISAANVTITVQETEPPVVSGVQDMEVYHTPVAPVFTNATALLNGQPYTSGTAVTADGLYALRVTNSFGVTVVHFTIDRTAPVVTGVTYGQLYSSSTVITFNEGTATLDGRAFASGSAVTEEGEHQLIVTDSAGNTSKVAFSVYFPRTVAFDSQGGTLVADQRVNYGTYAVQPSAPTRTGYSFGGWYIDQERETPFDFGAVAIKADKTLYAKWILNAYTVSFDSSEGTFVGSQHVEYGRTVAKPADPTRTGYHFAGWYTDAARTIPFAFGNAVVTGDVTLYAAWTTNSYTVSFDTYNGSAVPDLSVNYGDKAVQPAAPSRTGYLFAGWYTDRSYSTPFDFNHTAITGNLTLYAKWVTEAYTVTFNTYGGTAVPPLFVEYEGTVTEPAQPTRDGYIFDGWYTDGTLSRPFGFGTTPVTRDLTLYAGWKIKQIPIDNKDDNKRSGDAVSTITSNGGSLIIPVGRSGQLNTTGIGLFIPANAASEELRISMSRLTDKDTQQMWTNGARPVSPVYELLKNVSRNFNLPVTLTLTFDPAALTGNQTPGIYYLNESTGSWVQVEGSRVDGNQITAQVNHFTKFAVLAAGETPNSNVSDTPPAADPAVDKNAASFSDIDGHWAAESIRQAVDAGIVKGYADGTFKPGQAVTRAEFTLMLLQAMGLPGSGTPLAFTDKEKIGAWAQPAIAEAVRQGWIHGNVDGSFRPNDRITRAEMAVMAAAALHSNTLSNPKTTFVDDSKIPVWAHDAVAAMQQAGILSGKSANTFDPAGQTTRAEAVKVIMMIQAMRNS</sequence>
<dbReference type="InterPro" id="IPR037053">
    <property type="entry name" value="Phage_tail_collar_dom_sf"/>
</dbReference>
<dbReference type="InterPro" id="IPR051465">
    <property type="entry name" value="Cell_Envelope_Struct_Comp"/>
</dbReference>
<evidence type="ECO:0000313" key="3">
    <source>
        <dbReference type="EMBL" id="ANF94768.1"/>
    </source>
</evidence>
<name>A0A172ZAX5_9BACL</name>
<dbReference type="STRING" id="1616788.AR543_01110"/>
<dbReference type="Proteomes" id="UP000078148">
    <property type="component" value="Chromosome"/>
</dbReference>
<dbReference type="PANTHER" id="PTHR43308:SF5">
    <property type="entry name" value="S-LAYER PROTEIN _ PEPTIDOGLYCAN ENDO-BETA-N-ACETYLGLUCOSAMINIDASE"/>
    <property type="match status" value="1"/>
</dbReference>
<gene>
    <name evidence="3" type="ORF">AR543_01110</name>
</gene>
<dbReference type="SUPFAM" id="SSF88874">
    <property type="entry name" value="Receptor-binding domain of short tail fibre protein gp12"/>
    <property type="match status" value="3"/>
</dbReference>
<evidence type="ECO:0000313" key="4">
    <source>
        <dbReference type="Proteomes" id="UP000078148"/>
    </source>
</evidence>
<dbReference type="InterPro" id="IPR001119">
    <property type="entry name" value="SLH_dom"/>
</dbReference>
<proteinExistence type="predicted"/>
<evidence type="ECO:0000256" key="1">
    <source>
        <dbReference type="ARBA" id="ARBA00004196"/>
    </source>
</evidence>
<reference evidence="3 4" key="2">
    <citation type="journal article" date="2016" name="Int. J. Syst. Evol. Microbiol.">
        <title>Paenibacillus bovis sp. nov., isolated from raw yak (Bos grunniens) milk.</title>
        <authorList>
            <person name="Gao C."/>
            <person name="Han J."/>
            <person name="Liu Z."/>
            <person name="Xu X."/>
            <person name="Hang F."/>
            <person name="Wu Z."/>
        </authorList>
    </citation>
    <scope>NUCLEOTIDE SEQUENCE [LARGE SCALE GENOMIC DNA]</scope>
    <source>
        <strain evidence="3 4">BD3526</strain>
    </source>
</reference>
<feature type="domain" description="SLH" evidence="2">
    <location>
        <begin position="961"/>
        <end position="1024"/>
    </location>
</feature>
<accession>A0A172ZAX5</accession>
<dbReference type="KEGG" id="pbv:AR543_01110"/>
<keyword evidence="4" id="KW-1185">Reference proteome</keyword>
<feature type="domain" description="SLH" evidence="2">
    <location>
        <begin position="1086"/>
        <end position="1142"/>
    </location>
</feature>
<dbReference type="Pfam" id="PF09479">
    <property type="entry name" value="Flg_new"/>
    <property type="match status" value="4"/>
</dbReference>
<dbReference type="OrthoDB" id="663332at2"/>
<dbReference type="InterPro" id="IPR011083">
    <property type="entry name" value="Phage_tail_collar_dom"/>
</dbReference>
<comment type="subcellular location">
    <subcellularLocation>
        <location evidence="1">Cell envelope</location>
    </subcellularLocation>
</comment>
<evidence type="ECO:0000259" key="2">
    <source>
        <dbReference type="PROSITE" id="PS51272"/>
    </source>
</evidence>
<dbReference type="RefSeq" id="WP_060531064.1">
    <property type="nucleotide sequence ID" value="NZ_CP013023.1"/>
</dbReference>
<dbReference type="Gene3D" id="2.60.40.4270">
    <property type="entry name" value="Listeria-Bacteroides repeat domain"/>
    <property type="match status" value="4"/>
</dbReference>
<dbReference type="Gene3D" id="2.60.40.2810">
    <property type="match status" value="1"/>
</dbReference>
<dbReference type="NCBIfam" id="TIGR02543">
    <property type="entry name" value="List_Bact_rpt"/>
    <property type="match status" value="4"/>
</dbReference>
<dbReference type="AlphaFoldDB" id="A0A172ZAX5"/>
<dbReference type="Gene3D" id="2.60.220.30">
    <property type="match status" value="1"/>
</dbReference>
<feature type="domain" description="SLH" evidence="2">
    <location>
        <begin position="1025"/>
        <end position="1085"/>
    </location>
</feature>
<dbReference type="GO" id="GO:0030313">
    <property type="term" value="C:cell envelope"/>
    <property type="evidence" value="ECO:0007669"/>
    <property type="project" value="UniProtKB-SubCell"/>
</dbReference>
<dbReference type="Pfam" id="PF07484">
    <property type="entry name" value="Collar"/>
    <property type="match status" value="3"/>
</dbReference>
<dbReference type="EMBL" id="CP013023">
    <property type="protein sequence ID" value="ANF94768.1"/>
    <property type="molecule type" value="Genomic_DNA"/>
</dbReference>
<dbReference type="Pfam" id="PF17963">
    <property type="entry name" value="Big_9"/>
    <property type="match status" value="1"/>
</dbReference>
<dbReference type="InterPro" id="IPR042229">
    <property type="entry name" value="Listeria/Bacterioides_rpt_sf"/>
</dbReference>
<dbReference type="Pfam" id="PF00395">
    <property type="entry name" value="SLH"/>
    <property type="match status" value="3"/>
</dbReference>